<reference evidence="10 11" key="1">
    <citation type="submission" date="2007-05" db="EMBL/GenBank/DDBJ databases">
        <title>Complete sequence of plasmid2 pACRY02 of Acidiphilium cryptum JF-5.</title>
        <authorList>
            <consortium name="US DOE Joint Genome Institute"/>
            <person name="Copeland A."/>
            <person name="Lucas S."/>
            <person name="Lapidus A."/>
            <person name="Barry K."/>
            <person name="Detter J.C."/>
            <person name="Glavina del Rio T."/>
            <person name="Hammon N."/>
            <person name="Israni S."/>
            <person name="Dalin E."/>
            <person name="Tice H."/>
            <person name="Pitluck S."/>
            <person name="Sims D."/>
            <person name="Brettin T."/>
            <person name="Bruce D."/>
            <person name="Han C."/>
            <person name="Schmutz J."/>
            <person name="Larimer F."/>
            <person name="Land M."/>
            <person name="Hauser L."/>
            <person name="Kyrpides N."/>
            <person name="Kim E."/>
            <person name="Magnuson T."/>
            <person name="Richardson P."/>
        </authorList>
    </citation>
    <scope>NUCLEOTIDE SEQUENCE [LARGE SCALE GENOMIC DNA]</scope>
    <source>
        <strain evidence="11">JF-5</strain>
        <plasmid evidence="11">Plasmid pACRY02</plasmid>
    </source>
</reference>
<protein>
    <submittedName>
        <fullName evidence="10">Uncharacterized protein</fullName>
    </submittedName>
</protein>
<feature type="domain" description="MacB-like periplasmic core" evidence="9">
    <location>
        <begin position="16"/>
        <end position="233"/>
    </location>
</feature>
<proteinExistence type="predicted"/>
<dbReference type="HOGENOM" id="CLU_000604_8_9_5"/>
<evidence type="ECO:0000256" key="6">
    <source>
        <dbReference type="ARBA" id="ARBA00023136"/>
    </source>
</evidence>
<geneLocation type="plasmid" evidence="10 11">
    <name>pACRY02</name>
</geneLocation>
<feature type="transmembrane region" description="Helical" evidence="7">
    <location>
        <begin position="304"/>
        <end position="327"/>
    </location>
</feature>
<dbReference type="EMBL" id="CP000690">
    <property type="protein sequence ID" value="ABQ28916.1"/>
    <property type="molecule type" value="Genomic_DNA"/>
</dbReference>
<evidence type="ECO:0000256" key="5">
    <source>
        <dbReference type="ARBA" id="ARBA00022989"/>
    </source>
</evidence>
<evidence type="ECO:0000256" key="4">
    <source>
        <dbReference type="ARBA" id="ARBA00022692"/>
    </source>
</evidence>
<dbReference type="PANTHER" id="PTHR43738">
    <property type="entry name" value="ABC TRANSPORTER, MEMBRANE PROTEIN"/>
    <property type="match status" value="1"/>
</dbReference>
<keyword evidence="2" id="KW-0813">Transport</keyword>
<gene>
    <name evidence="10" type="ordered locus">Acry_3304</name>
</gene>
<keyword evidence="10" id="KW-0614">Plasmid</keyword>
<dbReference type="KEGG" id="acr:Acry_3304"/>
<dbReference type="InterPro" id="IPR003838">
    <property type="entry name" value="ABC3_permease_C"/>
</dbReference>
<keyword evidence="11" id="KW-1185">Reference proteome</keyword>
<evidence type="ECO:0000256" key="3">
    <source>
        <dbReference type="ARBA" id="ARBA00022475"/>
    </source>
</evidence>
<accession>A5FTI4</accession>
<dbReference type="Pfam" id="PF02687">
    <property type="entry name" value="FtsX"/>
    <property type="match status" value="1"/>
</dbReference>
<dbReference type="InterPro" id="IPR051125">
    <property type="entry name" value="ABC-4/HrtB_transporter"/>
</dbReference>
<sequence length="380" mass="40558">MNLALRDVRRNKLRFALTILGVGMLIGVVIAMAGIYEGAVTDALSMPRALKADLWVVQPRTFGPFAEPSRIPRDARELVRRIPGVAAAGAVTYQTVQTMADGKPVRLLLEGYEIGRPGGPMKLTAGHGLTESHYQLVVDGSSGLKLGQAVRLGPFHDPYTVVGLTHGMVGSGGDPVGWVTLLDAQALQFGVPPALERREAASGRKPPTTTDINAVLVRLAPGAAAPIVARDIARWKHLAAVPETEEERYLTAFVIEKMQRQLGMFMAILVTVTAVIITLIIYTLTMDKLRAIATLKFIGAPDRVIVGMIVQQALVLGIGGFVIGLALVEEIKGTFPRRVQIEPRDLLIILVIVTIVCLAGSVLGVRAAVKINAAEALANG</sequence>
<comment type="subcellular location">
    <subcellularLocation>
        <location evidence="1">Cell membrane</location>
        <topology evidence="1">Multi-pass membrane protein</topology>
    </subcellularLocation>
</comment>
<feature type="transmembrane region" description="Helical" evidence="7">
    <location>
        <begin position="262"/>
        <end position="284"/>
    </location>
</feature>
<dbReference type="AlphaFoldDB" id="A5FTI4"/>
<evidence type="ECO:0000256" key="2">
    <source>
        <dbReference type="ARBA" id="ARBA00022448"/>
    </source>
</evidence>
<name>A5FTI4_ACICJ</name>
<feature type="domain" description="ABC3 transporter permease C-terminal" evidence="8">
    <location>
        <begin position="264"/>
        <end position="372"/>
    </location>
</feature>
<keyword evidence="4 7" id="KW-0812">Transmembrane</keyword>
<keyword evidence="5 7" id="KW-1133">Transmembrane helix</keyword>
<evidence type="ECO:0000313" key="11">
    <source>
        <dbReference type="Proteomes" id="UP000000245"/>
    </source>
</evidence>
<dbReference type="InterPro" id="IPR025857">
    <property type="entry name" value="MacB_PCD"/>
</dbReference>
<dbReference type="Proteomes" id="UP000000245">
    <property type="component" value="Plasmid pACRY02"/>
</dbReference>
<dbReference type="Pfam" id="PF12704">
    <property type="entry name" value="MacB_PCD"/>
    <property type="match status" value="1"/>
</dbReference>
<organism evidence="10 11">
    <name type="scientific">Acidiphilium cryptum (strain JF-5)</name>
    <dbReference type="NCBI Taxonomy" id="349163"/>
    <lineage>
        <taxon>Bacteria</taxon>
        <taxon>Pseudomonadati</taxon>
        <taxon>Pseudomonadota</taxon>
        <taxon>Alphaproteobacteria</taxon>
        <taxon>Acetobacterales</taxon>
        <taxon>Acidocellaceae</taxon>
        <taxon>Acidiphilium</taxon>
    </lineage>
</organism>
<dbReference type="RefSeq" id="WP_011930736.1">
    <property type="nucleotide sequence ID" value="NC_009468.1"/>
</dbReference>
<dbReference type="GO" id="GO:0005886">
    <property type="term" value="C:plasma membrane"/>
    <property type="evidence" value="ECO:0007669"/>
    <property type="project" value="UniProtKB-SubCell"/>
</dbReference>
<keyword evidence="6 7" id="KW-0472">Membrane</keyword>
<feature type="transmembrane region" description="Helical" evidence="7">
    <location>
        <begin position="15"/>
        <end position="36"/>
    </location>
</feature>
<feature type="transmembrane region" description="Helical" evidence="7">
    <location>
        <begin position="347"/>
        <end position="369"/>
    </location>
</feature>
<evidence type="ECO:0000259" key="8">
    <source>
        <dbReference type="Pfam" id="PF02687"/>
    </source>
</evidence>
<evidence type="ECO:0000256" key="1">
    <source>
        <dbReference type="ARBA" id="ARBA00004651"/>
    </source>
</evidence>
<dbReference type="PANTHER" id="PTHR43738:SF1">
    <property type="entry name" value="HEMIN TRANSPORT SYSTEM PERMEASE PROTEIN HRTB-RELATED"/>
    <property type="match status" value="1"/>
</dbReference>
<evidence type="ECO:0000313" key="10">
    <source>
        <dbReference type="EMBL" id="ABQ28916.1"/>
    </source>
</evidence>
<evidence type="ECO:0000259" key="9">
    <source>
        <dbReference type="Pfam" id="PF12704"/>
    </source>
</evidence>
<evidence type="ECO:0000256" key="7">
    <source>
        <dbReference type="SAM" id="Phobius"/>
    </source>
</evidence>
<keyword evidence="3" id="KW-1003">Cell membrane</keyword>